<keyword evidence="8" id="KW-0570">Pentose shunt</keyword>
<evidence type="ECO:0000313" key="11">
    <source>
        <dbReference type="EMBL" id="MBA0086636.1"/>
    </source>
</evidence>
<protein>
    <recommendedName>
        <fullName evidence="5 10">Transaldolase</fullName>
        <ecNumber evidence="5 10">2.2.1.2</ecNumber>
    </recommendedName>
</protein>
<keyword evidence="9" id="KW-0704">Schiff base</keyword>
<evidence type="ECO:0000256" key="8">
    <source>
        <dbReference type="ARBA" id="ARBA00023126"/>
    </source>
</evidence>
<dbReference type="InterPro" id="IPR004732">
    <property type="entry name" value="Transaldolase_2"/>
</dbReference>
<evidence type="ECO:0000256" key="6">
    <source>
        <dbReference type="ARBA" id="ARBA00022490"/>
    </source>
</evidence>
<evidence type="ECO:0000256" key="5">
    <source>
        <dbReference type="ARBA" id="ARBA00013151"/>
    </source>
</evidence>
<dbReference type="Pfam" id="PF00923">
    <property type="entry name" value="TAL_FSA"/>
    <property type="match status" value="1"/>
</dbReference>
<keyword evidence="12" id="KW-1185">Reference proteome</keyword>
<dbReference type="EMBL" id="JACDQQ010001607">
    <property type="protein sequence ID" value="MBA0086636.1"/>
    <property type="molecule type" value="Genomic_DNA"/>
</dbReference>
<dbReference type="PIRSF" id="PIRSF036915">
    <property type="entry name" value="Trnald_Bac_Plnt"/>
    <property type="match status" value="1"/>
</dbReference>
<evidence type="ECO:0000313" key="12">
    <source>
        <dbReference type="Proteomes" id="UP000567293"/>
    </source>
</evidence>
<comment type="similarity">
    <text evidence="4">Belongs to the transaldolase family. Type 2 subfamily.</text>
</comment>
<reference evidence="11" key="1">
    <citation type="submission" date="2020-06" db="EMBL/GenBank/DDBJ databases">
        <title>Legume-microbial interactions unlock mineral nutrients during tropical forest succession.</title>
        <authorList>
            <person name="Epihov D.Z."/>
        </authorList>
    </citation>
    <scope>NUCLEOTIDE SEQUENCE [LARGE SCALE GENOMIC DNA]</scope>
    <source>
        <strain evidence="11">Pan2503</strain>
    </source>
</reference>
<evidence type="ECO:0000256" key="3">
    <source>
        <dbReference type="ARBA" id="ARBA00004857"/>
    </source>
</evidence>
<comment type="function">
    <text evidence="1">Transaldolase is important for the balance of metabolites in the pentose-phosphate pathway.</text>
</comment>
<dbReference type="NCBIfam" id="TIGR00876">
    <property type="entry name" value="tal_mycobact"/>
    <property type="match status" value="1"/>
</dbReference>
<dbReference type="SUPFAM" id="SSF51569">
    <property type="entry name" value="Aldolase"/>
    <property type="match status" value="1"/>
</dbReference>
<comment type="pathway">
    <text evidence="3">Carbohydrate degradation; pentose phosphate pathway; D-glyceraldehyde 3-phosphate and beta-D-fructose 6-phosphate from D-ribose 5-phosphate and D-xylulose 5-phosphate (non-oxidative stage): step 2/3.</text>
</comment>
<dbReference type="InterPro" id="IPR013785">
    <property type="entry name" value="Aldolase_TIM"/>
</dbReference>
<dbReference type="AlphaFoldDB" id="A0A7V8NSF8"/>
<proteinExistence type="inferred from homology"/>
<comment type="caution">
    <text evidence="11">The sequence shown here is derived from an EMBL/GenBank/DDBJ whole genome shotgun (WGS) entry which is preliminary data.</text>
</comment>
<evidence type="ECO:0000256" key="7">
    <source>
        <dbReference type="ARBA" id="ARBA00022679"/>
    </source>
</evidence>
<dbReference type="Proteomes" id="UP000567293">
    <property type="component" value="Unassembled WGS sequence"/>
</dbReference>
<evidence type="ECO:0000256" key="9">
    <source>
        <dbReference type="ARBA" id="ARBA00023270"/>
    </source>
</evidence>
<organism evidence="11 12">
    <name type="scientific">Candidatus Acidiferrum panamense</name>
    <dbReference type="NCBI Taxonomy" id="2741543"/>
    <lineage>
        <taxon>Bacteria</taxon>
        <taxon>Pseudomonadati</taxon>
        <taxon>Acidobacteriota</taxon>
        <taxon>Terriglobia</taxon>
        <taxon>Candidatus Acidiferrales</taxon>
        <taxon>Candidatus Acidiferrum</taxon>
    </lineage>
</organism>
<evidence type="ECO:0000256" key="4">
    <source>
        <dbReference type="ARBA" id="ARBA00008426"/>
    </source>
</evidence>
<dbReference type="EC" id="2.2.1.2" evidence="5 10"/>
<dbReference type="GO" id="GO:0006098">
    <property type="term" value="P:pentose-phosphate shunt"/>
    <property type="evidence" value="ECO:0007669"/>
    <property type="project" value="UniProtKB-UniRule"/>
</dbReference>
<dbReference type="HAMAP" id="MF_00493">
    <property type="entry name" value="Transaldolase_2"/>
    <property type="match status" value="1"/>
</dbReference>
<dbReference type="UniPathway" id="UPA00115">
    <property type="reaction ID" value="UER00414"/>
</dbReference>
<keyword evidence="6" id="KW-0963">Cytoplasm</keyword>
<evidence type="ECO:0000256" key="2">
    <source>
        <dbReference type="ARBA" id="ARBA00004496"/>
    </source>
</evidence>
<keyword evidence="7 11" id="KW-0808">Transferase</keyword>
<dbReference type="PANTHER" id="PTHR10683">
    <property type="entry name" value="TRANSALDOLASE"/>
    <property type="match status" value="1"/>
</dbReference>
<sequence length="293" mass="32201">MTTTTTLPNIARGEGTNPLKGLLAHGQSPWMDYVRRDLLTSGQLKKYIDNDGLRGMTSNPTIFEKAITGGNLYADILNSPEAKKLDANGVFEKIAFRDIQDACDIFKPVYTETNRRDGYVSLEVSPFLGYDTKATIAEALRLWKGVNRPNVMIKIPGTPEGLPAIRQCLEEGLNINITLLFAQSAYEQVAEAFLSALEARVKKGQDVSHIASVASFFVSRIDTLVDNTIDEKLKAGVDAGQEPLLESLRGKVAIANARLTYKKYQELFGGRRWEAAASKGAQTQRLLWASTGT</sequence>
<dbReference type="Gene3D" id="3.20.20.70">
    <property type="entry name" value="Aldolase class I"/>
    <property type="match status" value="1"/>
</dbReference>
<dbReference type="GO" id="GO:0005737">
    <property type="term" value="C:cytoplasm"/>
    <property type="evidence" value="ECO:0007669"/>
    <property type="project" value="UniProtKB-SubCell"/>
</dbReference>
<accession>A0A7V8NSF8</accession>
<dbReference type="GO" id="GO:0005975">
    <property type="term" value="P:carbohydrate metabolic process"/>
    <property type="evidence" value="ECO:0007669"/>
    <property type="project" value="InterPro"/>
</dbReference>
<dbReference type="GO" id="GO:0004801">
    <property type="term" value="F:transaldolase activity"/>
    <property type="evidence" value="ECO:0007669"/>
    <property type="project" value="UniProtKB-UniRule"/>
</dbReference>
<feature type="non-terminal residue" evidence="11">
    <location>
        <position position="293"/>
    </location>
</feature>
<comment type="subcellular location">
    <subcellularLocation>
        <location evidence="2">Cytoplasm</location>
    </subcellularLocation>
</comment>
<evidence type="ECO:0000256" key="10">
    <source>
        <dbReference type="NCBIfam" id="TIGR00876"/>
    </source>
</evidence>
<evidence type="ECO:0000256" key="1">
    <source>
        <dbReference type="ARBA" id="ARBA00003518"/>
    </source>
</evidence>
<name>A0A7V8NSF8_9BACT</name>
<dbReference type="InterPro" id="IPR001585">
    <property type="entry name" value="TAL/FSA"/>
</dbReference>
<gene>
    <name evidence="11" type="primary">tal</name>
    <name evidence="11" type="ORF">HRJ53_16770</name>
</gene>
<dbReference type="PANTHER" id="PTHR10683:SF31">
    <property type="entry name" value="TRANSALDOLASE"/>
    <property type="match status" value="1"/>
</dbReference>